<reference evidence="2" key="1">
    <citation type="submission" date="2020-03" db="EMBL/GenBank/DDBJ databases">
        <title>Solimonas marina sp. nov., isolated from deep seawater of the Pacific Ocean.</title>
        <authorList>
            <person name="Liu X."/>
            <person name="Lai Q."/>
            <person name="Sun F."/>
            <person name="Gai Y."/>
            <person name="Li G."/>
            <person name="Shao Z."/>
        </authorList>
    </citation>
    <scope>NUCLEOTIDE SEQUENCE</scope>
    <source>
        <strain evidence="2">C16B3</strain>
    </source>
</reference>
<feature type="transmembrane region" description="Helical" evidence="1">
    <location>
        <begin position="81"/>
        <end position="99"/>
    </location>
</feature>
<proteinExistence type="predicted"/>
<evidence type="ECO:0000313" key="2">
    <source>
        <dbReference type="EMBL" id="NKF21010.1"/>
    </source>
</evidence>
<dbReference type="AlphaFoldDB" id="A0A969W7I6"/>
<sequence length="194" mass="21294">MTTKPYTQIAIFVLLALLMLSTRYAHFAQLPDASWAVFFAGGFYFRGRGGLAVFAALMLEAVAIDAAVIHYLGVSNFCVTAAYPFLVPTHGALWLAGAWTRRHYRWDASSALQFALAAVIAVHLAYAISNASFYWLGGRYAQPNVGEYLQRFVRYYPHFMEVTLGYLAILGVLHLAAASQLPQLRPAGAAPRSA</sequence>
<comment type="caution">
    <text evidence="2">The sequence shown here is derived from an EMBL/GenBank/DDBJ whole genome shotgun (WGS) entry which is preliminary data.</text>
</comment>
<evidence type="ECO:0000256" key="1">
    <source>
        <dbReference type="SAM" id="Phobius"/>
    </source>
</evidence>
<evidence type="ECO:0008006" key="4">
    <source>
        <dbReference type="Google" id="ProtNLM"/>
    </source>
</evidence>
<dbReference type="EMBL" id="JAAVXB010000001">
    <property type="protein sequence ID" value="NKF21010.1"/>
    <property type="molecule type" value="Genomic_DNA"/>
</dbReference>
<keyword evidence="1" id="KW-0812">Transmembrane</keyword>
<name>A0A969W7I6_9GAMM</name>
<dbReference type="Proteomes" id="UP000653472">
    <property type="component" value="Unassembled WGS sequence"/>
</dbReference>
<organism evidence="2 3">
    <name type="scientific">Solimonas marina</name>
    <dbReference type="NCBI Taxonomy" id="2714601"/>
    <lineage>
        <taxon>Bacteria</taxon>
        <taxon>Pseudomonadati</taxon>
        <taxon>Pseudomonadota</taxon>
        <taxon>Gammaproteobacteria</taxon>
        <taxon>Nevskiales</taxon>
        <taxon>Nevskiaceae</taxon>
        <taxon>Solimonas</taxon>
    </lineage>
</organism>
<dbReference type="RefSeq" id="WP_168146256.1">
    <property type="nucleotide sequence ID" value="NZ_JAAVXB010000001.1"/>
</dbReference>
<feature type="transmembrane region" description="Helical" evidence="1">
    <location>
        <begin position="158"/>
        <end position="177"/>
    </location>
</feature>
<protein>
    <recommendedName>
        <fullName evidence="4">Cobalamin ABC transporter</fullName>
    </recommendedName>
</protein>
<keyword evidence="1" id="KW-1133">Transmembrane helix</keyword>
<feature type="transmembrane region" description="Helical" evidence="1">
    <location>
        <begin position="51"/>
        <end position="74"/>
    </location>
</feature>
<gene>
    <name evidence="2" type="ORF">G7Y82_01695</name>
</gene>
<feature type="transmembrane region" description="Helical" evidence="1">
    <location>
        <begin position="111"/>
        <end position="137"/>
    </location>
</feature>
<keyword evidence="1" id="KW-0472">Membrane</keyword>
<keyword evidence="3" id="KW-1185">Reference proteome</keyword>
<evidence type="ECO:0000313" key="3">
    <source>
        <dbReference type="Proteomes" id="UP000653472"/>
    </source>
</evidence>
<accession>A0A969W7I6</accession>